<organism evidence="2 3">
    <name type="scientific">Caballeronia arvi</name>
    <dbReference type="NCBI Taxonomy" id="1777135"/>
    <lineage>
        <taxon>Bacteria</taxon>
        <taxon>Pseudomonadati</taxon>
        <taxon>Pseudomonadota</taxon>
        <taxon>Betaproteobacteria</taxon>
        <taxon>Burkholderiales</taxon>
        <taxon>Burkholderiaceae</taxon>
        <taxon>Caballeronia</taxon>
    </lineage>
</organism>
<evidence type="ECO:0000313" key="3">
    <source>
        <dbReference type="Proteomes" id="UP000055019"/>
    </source>
</evidence>
<dbReference type="EMBL" id="FCOM02000001">
    <property type="protein sequence ID" value="SAL16766.1"/>
    <property type="molecule type" value="Genomic_DNA"/>
</dbReference>
<dbReference type="AlphaFoldDB" id="A0A158FA73"/>
<dbReference type="PANTHER" id="PTHR39339:SF1">
    <property type="entry name" value="CHAD DOMAIN-CONTAINING PROTEIN"/>
    <property type="match status" value="1"/>
</dbReference>
<dbReference type="PROSITE" id="PS51708">
    <property type="entry name" value="CHAD"/>
    <property type="match status" value="1"/>
</dbReference>
<protein>
    <submittedName>
        <fullName evidence="2">CHAD domain-containing protein</fullName>
    </submittedName>
</protein>
<comment type="caution">
    <text evidence="2">The sequence shown here is derived from an EMBL/GenBank/DDBJ whole genome shotgun (WGS) entry which is preliminary data.</text>
</comment>
<name>A0A158FA73_9BURK</name>
<keyword evidence="3" id="KW-1185">Reference proteome</keyword>
<dbReference type="PANTHER" id="PTHR39339">
    <property type="entry name" value="SLR1444 PROTEIN"/>
    <property type="match status" value="1"/>
</dbReference>
<accession>A0A158FA73</accession>
<dbReference type="Proteomes" id="UP000055019">
    <property type="component" value="Unassembled WGS sequence"/>
</dbReference>
<sequence length="491" mass="54135">MTVWIEVALQSHRSDDGSIGALAGLVQRVAVFADVTPVSTRFGTRDIALKTPGSRLSVETLEGARTLCAVQEESPSMPAFTRYRTFARPAGDDVAASLIEFSQADDALCVPLAKAHRNIGPNPEPEPEREIERIEWRIDAGGADILVTLETSAEALPTLRLAAPSVNGALDAVFSLAREVVDAAPFFIAPAEAHEAQTEAVRAARLDLPRTATRREAFVAIAASVAGQWFGNAAASGAALGDEHVHQLRVAQRRLKTLLKLFRGYVDDDWNTRIAPDLKWLGDLLADARDWDVFTDKTLPAYAASDDSAGRWQNLIAAADAKRSDARERVRDALASKRYARLTLAFVEWLARFASLEDASPTRFVTYAEKRIRKDYQRIARVPDLATLDPHERHRVRIHAKRLRYALEFFRSVTSRRTREETARLLGELQGVLGEANDAAVAADRLASMPEASDYQRGFARAWGAASAPRDAQEGERLLRAMHRPRIESSI</sequence>
<dbReference type="Gene3D" id="1.40.20.10">
    <property type="entry name" value="CHAD domain"/>
    <property type="match status" value="1"/>
</dbReference>
<reference evidence="2" key="1">
    <citation type="submission" date="2016-01" db="EMBL/GenBank/DDBJ databases">
        <authorList>
            <person name="Peeters C."/>
        </authorList>
    </citation>
    <scope>NUCLEOTIDE SEQUENCE [LARGE SCALE GENOMIC DNA]</scope>
    <source>
        <strain evidence="2">LMG 29317</strain>
    </source>
</reference>
<dbReference type="SMART" id="SM00880">
    <property type="entry name" value="CHAD"/>
    <property type="match status" value="1"/>
</dbReference>
<dbReference type="Pfam" id="PF05235">
    <property type="entry name" value="CHAD"/>
    <property type="match status" value="1"/>
</dbReference>
<dbReference type="RefSeq" id="WP_061145170.1">
    <property type="nucleotide sequence ID" value="NZ_FCOM02000001.1"/>
</dbReference>
<dbReference type="InterPro" id="IPR038186">
    <property type="entry name" value="CHAD_dom_sf"/>
</dbReference>
<feature type="domain" description="CHAD" evidence="1">
    <location>
        <begin position="211"/>
        <end position="484"/>
    </location>
</feature>
<dbReference type="OrthoDB" id="3034217at2"/>
<evidence type="ECO:0000313" key="2">
    <source>
        <dbReference type="EMBL" id="SAL16766.1"/>
    </source>
</evidence>
<gene>
    <name evidence="2" type="ORF">AWB74_00545</name>
</gene>
<evidence type="ECO:0000259" key="1">
    <source>
        <dbReference type="PROSITE" id="PS51708"/>
    </source>
</evidence>
<proteinExistence type="predicted"/>
<dbReference type="InterPro" id="IPR007899">
    <property type="entry name" value="CHAD_dom"/>
</dbReference>